<comment type="similarity">
    <text evidence="3 9">Belongs to the Deltex family.</text>
</comment>
<dbReference type="FunFam" id="3.30.390.130:FF:000001">
    <property type="entry name" value="Probable E3 ubiquitin-protein ligase DTX3"/>
    <property type="match status" value="1"/>
</dbReference>
<feature type="compositionally biased region" description="Polar residues" evidence="10">
    <location>
        <begin position="233"/>
        <end position="244"/>
    </location>
</feature>
<dbReference type="InterPro" id="IPR039398">
    <property type="entry name" value="Deltex_fam"/>
</dbReference>
<dbReference type="Gene3D" id="3.30.390.130">
    <property type="match status" value="1"/>
</dbReference>
<evidence type="ECO:0000313" key="13">
    <source>
        <dbReference type="Proteomes" id="UP001479290"/>
    </source>
</evidence>
<evidence type="ECO:0000256" key="3">
    <source>
        <dbReference type="ARBA" id="ARBA00009413"/>
    </source>
</evidence>
<dbReference type="CDD" id="cd09633">
    <property type="entry name" value="Deltex_C"/>
    <property type="match status" value="1"/>
</dbReference>
<evidence type="ECO:0000256" key="10">
    <source>
        <dbReference type="SAM" id="MobiDB-lite"/>
    </source>
</evidence>
<accession>A0AAW2AN63</accession>
<evidence type="ECO:0000256" key="9">
    <source>
        <dbReference type="RuleBase" id="RU367105"/>
    </source>
</evidence>
<evidence type="ECO:0000256" key="8">
    <source>
        <dbReference type="PROSITE-ProRule" id="PRU00175"/>
    </source>
</evidence>
<evidence type="ECO:0000256" key="6">
    <source>
        <dbReference type="ARBA" id="ARBA00022771"/>
    </source>
</evidence>
<dbReference type="Pfam" id="PF13639">
    <property type="entry name" value="zf-RING_2"/>
    <property type="match status" value="1"/>
</dbReference>
<proteinExistence type="inferred from homology"/>
<comment type="catalytic activity">
    <reaction evidence="1 9">
        <text>S-ubiquitinyl-[E2 ubiquitin-conjugating enzyme]-L-cysteine + [acceptor protein]-L-lysine = [E2 ubiquitin-conjugating enzyme]-L-cysteine + N(6)-ubiquitinyl-[acceptor protein]-L-lysine.</text>
        <dbReference type="EC" id="2.3.2.27"/>
    </reaction>
</comment>
<keyword evidence="13" id="KW-1185">Reference proteome</keyword>
<dbReference type="EC" id="2.3.2.27" evidence="9"/>
<comment type="caution">
    <text evidence="12">The sequence shown here is derived from an EMBL/GenBank/DDBJ whole genome shotgun (WGS) entry which is preliminary data.</text>
</comment>
<dbReference type="EMBL" id="JAWDJR010000005">
    <property type="protein sequence ID" value="KAK9974518.1"/>
    <property type="molecule type" value="Genomic_DNA"/>
</dbReference>
<dbReference type="SUPFAM" id="SSF57850">
    <property type="entry name" value="RING/U-box"/>
    <property type="match status" value="1"/>
</dbReference>
<evidence type="ECO:0000256" key="4">
    <source>
        <dbReference type="ARBA" id="ARBA00022679"/>
    </source>
</evidence>
<evidence type="ECO:0000256" key="1">
    <source>
        <dbReference type="ARBA" id="ARBA00000900"/>
    </source>
</evidence>
<dbReference type="InterPro" id="IPR039399">
    <property type="entry name" value="Deltex_C_sf"/>
</dbReference>
<dbReference type="Pfam" id="PF18102">
    <property type="entry name" value="DTC"/>
    <property type="match status" value="1"/>
</dbReference>
<evidence type="ECO:0000256" key="2">
    <source>
        <dbReference type="ARBA" id="ARBA00004906"/>
    </source>
</evidence>
<feature type="domain" description="RING-type" evidence="11">
    <location>
        <begin position="308"/>
        <end position="348"/>
    </location>
</feature>
<dbReference type="InterPro" id="IPR001841">
    <property type="entry name" value="Znf_RING"/>
</dbReference>
<comment type="pathway">
    <text evidence="2 9">Protein modification; protein ubiquitination.</text>
</comment>
<organism evidence="12 13">
    <name type="scientific">Culter alburnus</name>
    <name type="common">Topmouth culter</name>
    <dbReference type="NCBI Taxonomy" id="194366"/>
    <lineage>
        <taxon>Eukaryota</taxon>
        <taxon>Metazoa</taxon>
        <taxon>Chordata</taxon>
        <taxon>Craniata</taxon>
        <taxon>Vertebrata</taxon>
        <taxon>Euteleostomi</taxon>
        <taxon>Actinopterygii</taxon>
        <taxon>Neopterygii</taxon>
        <taxon>Teleostei</taxon>
        <taxon>Ostariophysi</taxon>
        <taxon>Cypriniformes</taxon>
        <taxon>Xenocyprididae</taxon>
        <taxon>Xenocypridinae</taxon>
        <taxon>Culter</taxon>
    </lineage>
</organism>
<keyword evidence="7 9" id="KW-0862">Zinc</keyword>
<protein>
    <recommendedName>
        <fullName evidence="9">E3 ubiquitin-protein ligase</fullName>
        <ecNumber evidence="9">2.3.2.27</ecNumber>
    </recommendedName>
</protein>
<dbReference type="GO" id="GO:0005737">
    <property type="term" value="C:cytoplasm"/>
    <property type="evidence" value="ECO:0007669"/>
    <property type="project" value="UniProtKB-SubCell"/>
</dbReference>
<dbReference type="InterPro" id="IPR039396">
    <property type="entry name" value="Deltex_C"/>
</dbReference>
<dbReference type="AlphaFoldDB" id="A0AAW2AN63"/>
<dbReference type="Gene3D" id="3.30.40.10">
    <property type="entry name" value="Zinc/RING finger domain, C3HC4 (zinc finger)"/>
    <property type="match status" value="1"/>
</dbReference>
<dbReference type="PROSITE" id="PS50089">
    <property type="entry name" value="ZF_RING_2"/>
    <property type="match status" value="1"/>
</dbReference>
<reference evidence="12 13" key="1">
    <citation type="submission" date="2024-05" db="EMBL/GenBank/DDBJ databases">
        <title>A high-quality chromosomal-level genome assembly of Topmouth culter (Culter alburnus).</title>
        <authorList>
            <person name="Zhao H."/>
        </authorList>
    </citation>
    <scope>NUCLEOTIDE SEQUENCE [LARGE SCALE GENOMIC DNA]</scope>
    <source>
        <strain evidence="12">CATC2023</strain>
        <tissue evidence="12">Muscle</tissue>
    </source>
</reference>
<keyword evidence="9" id="KW-0963">Cytoplasm</keyword>
<keyword evidence="4 9" id="KW-0808">Transferase</keyword>
<comment type="subcellular location">
    <subcellularLocation>
        <location evidence="9">Cytoplasm</location>
    </subcellularLocation>
</comment>
<sequence>MLKDSLPKCCKYYNLYSILQFIIIFTEVRLKIPATIPTNSVSSLLHGKTVRLKRDGEHTVATGSFQDIEDIYKTCIIMQTTYDGSSDLRQEKMSLKDHAAAGLGQAQSDSLVVQPVKVDDIVMRYIQEKKSKELHTIENRNAVFINRYKSHVNFMSYTGKNSHAQFAREQFITLYQKTATGLQTRTYVYNPKMTELCLAEFPELLINTDRKQMELTGSFISLERFETFLNGSAQHRMGRSSQHQTPRKTKDDDMGMYSPHQTPRKTKDDDMGMYSPHQTPRKTKDDDMSYKQPVKKEKSIDQAKDETCPICLDTIKTPDCKVLSKCNHKFCKDCLDMAFKLKPACPICGEIYGNLTGTQPKGATMTISRDRSSLPGYEKYGTIVISYYIPSGHQGNEHPNPGMMYQGASRIAYLPDSTEGNNVLKLLQRAFEQRLTFTIGCSSTTGKNNVVTWNDIHHKTSRDGGPTRYGYPDPDYLKRVQDELKAKGIH</sequence>
<evidence type="ECO:0000256" key="7">
    <source>
        <dbReference type="ARBA" id="ARBA00022833"/>
    </source>
</evidence>
<dbReference type="SMART" id="SM00184">
    <property type="entry name" value="RING"/>
    <property type="match status" value="1"/>
</dbReference>
<keyword evidence="6 8" id="KW-0863">Zinc-finger</keyword>
<name>A0AAW2AN63_CULAL</name>
<keyword evidence="5 9" id="KW-0479">Metal-binding</keyword>
<dbReference type="InterPro" id="IPR017907">
    <property type="entry name" value="Znf_RING_CS"/>
</dbReference>
<feature type="compositionally biased region" description="Basic and acidic residues" evidence="10">
    <location>
        <begin position="282"/>
        <end position="298"/>
    </location>
</feature>
<dbReference type="PANTHER" id="PTHR12622">
    <property type="entry name" value="DELTEX-RELATED"/>
    <property type="match status" value="1"/>
</dbReference>
<evidence type="ECO:0000313" key="12">
    <source>
        <dbReference type="EMBL" id="KAK9974518.1"/>
    </source>
</evidence>
<dbReference type="PROSITE" id="PS00518">
    <property type="entry name" value="ZF_RING_1"/>
    <property type="match status" value="1"/>
</dbReference>
<gene>
    <name evidence="12" type="ORF">ABG768_022607</name>
</gene>
<evidence type="ECO:0000259" key="11">
    <source>
        <dbReference type="PROSITE" id="PS50089"/>
    </source>
</evidence>
<dbReference type="GO" id="GO:0008270">
    <property type="term" value="F:zinc ion binding"/>
    <property type="evidence" value="ECO:0007669"/>
    <property type="project" value="UniProtKB-KW"/>
</dbReference>
<feature type="region of interest" description="Disordered" evidence="10">
    <location>
        <begin position="233"/>
        <end position="298"/>
    </location>
</feature>
<dbReference type="GO" id="GO:0007219">
    <property type="term" value="P:Notch signaling pathway"/>
    <property type="evidence" value="ECO:0007669"/>
    <property type="project" value="InterPro"/>
</dbReference>
<dbReference type="Proteomes" id="UP001479290">
    <property type="component" value="Unassembled WGS sequence"/>
</dbReference>
<evidence type="ECO:0000256" key="5">
    <source>
        <dbReference type="ARBA" id="ARBA00022723"/>
    </source>
</evidence>
<dbReference type="InterPro" id="IPR013083">
    <property type="entry name" value="Znf_RING/FYVE/PHD"/>
</dbReference>
<dbReference type="GO" id="GO:0016567">
    <property type="term" value="P:protein ubiquitination"/>
    <property type="evidence" value="ECO:0007669"/>
    <property type="project" value="UniProtKB-UniRule"/>
</dbReference>
<dbReference type="GO" id="GO:0061630">
    <property type="term" value="F:ubiquitin protein ligase activity"/>
    <property type="evidence" value="ECO:0007669"/>
    <property type="project" value="UniProtKB-UniRule"/>
</dbReference>